<evidence type="ECO:0000313" key="2">
    <source>
        <dbReference type="EMBL" id="EAU63367.1"/>
    </source>
</evidence>
<feature type="compositionally biased region" description="Low complexity" evidence="1">
    <location>
        <begin position="439"/>
        <end position="453"/>
    </location>
</feature>
<protein>
    <submittedName>
        <fullName evidence="2">Uncharacterized protein</fullName>
    </submittedName>
</protein>
<feature type="region of interest" description="Disordered" evidence="1">
    <location>
        <begin position="336"/>
        <end position="453"/>
    </location>
</feature>
<dbReference type="AlphaFoldDB" id="Q08S99"/>
<comment type="caution">
    <text evidence="2">The sequence shown here is derived from an EMBL/GenBank/DDBJ whole genome shotgun (WGS) entry which is preliminary data.</text>
</comment>
<organism evidence="2 3">
    <name type="scientific">Stigmatella aurantiaca (strain DW4/3-1)</name>
    <dbReference type="NCBI Taxonomy" id="378806"/>
    <lineage>
        <taxon>Bacteria</taxon>
        <taxon>Pseudomonadati</taxon>
        <taxon>Myxococcota</taxon>
        <taxon>Myxococcia</taxon>
        <taxon>Myxococcales</taxon>
        <taxon>Cystobacterineae</taxon>
        <taxon>Archangiaceae</taxon>
        <taxon>Stigmatella</taxon>
    </lineage>
</organism>
<name>Q08S99_STIAD</name>
<feature type="compositionally biased region" description="Polar residues" evidence="1">
    <location>
        <begin position="395"/>
        <end position="405"/>
    </location>
</feature>
<gene>
    <name evidence="2" type="ORF">STIAU_7311</name>
</gene>
<dbReference type="EMBL" id="AAMD01000167">
    <property type="protein sequence ID" value="EAU63367.1"/>
    <property type="molecule type" value="Genomic_DNA"/>
</dbReference>
<sequence length="453" mass="47235">MPRPFEGQADILDEGLVGARLLGVEQHEIERVLRAAEHGQGGRPLHPDPSEQPIGLGVLAGQVGRVRIAVVGEDVPGPMKPGVHEEAAHVAARIQHPGPLGQPGQKAAQLPLVIVVTGVLAVGEVHGEPRAQLQQAAPAGRGAIEDVGPLGGEPQLLSPGRVVAQQHRAGSGHLHDGARDFLQARVHGPGQRLDDEVCVVAVHDEAGQSVPIVIHQPAETRVIQQAGPALQGVADMAGDEPLRALLGQPQAAHGVGGLQVHVSQAQHGSILVPELGGLAGRGRAIHGQDVLSTEPEGAVTQLLRCFPGQIGVEQSRPPFAAPLRSTGLCARLGEHGGARGCWRQAPRRHAGGQGRERQRGGGRRKALRVTRMSTAPTIRAIASTGSKPAPRHSSTRATAESSTPRLTVKAWERAQGLGAELRARTRTGRLSALRHREPPSSSTSSCGSTSPCT</sequence>
<proteinExistence type="predicted"/>
<evidence type="ECO:0000313" key="3">
    <source>
        <dbReference type="Proteomes" id="UP000032702"/>
    </source>
</evidence>
<evidence type="ECO:0000256" key="1">
    <source>
        <dbReference type="SAM" id="MobiDB-lite"/>
    </source>
</evidence>
<dbReference type="Proteomes" id="UP000032702">
    <property type="component" value="Unassembled WGS sequence"/>
</dbReference>
<accession>Q08S99</accession>
<reference evidence="2 3" key="1">
    <citation type="submission" date="2006-04" db="EMBL/GenBank/DDBJ databases">
        <authorList>
            <person name="Nierman W.C."/>
        </authorList>
    </citation>
    <scope>NUCLEOTIDE SEQUENCE [LARGE SCALE GENOMIC DNA]</scope>
    <source>
        <strain evidence="2 3">DW4/3-1</strain>
    </source>
</reference>